<dbReference type="RefSeq" id="WP_104421940.1">
    <property type="nucleotide sequence ID" value="NZ_PTIY01000001.1"/>
</dbReference>
<dbReference type="SUPFAM" id="SSF53383">
    <property type="entry name" value="PLP-dependent transferases"/>
    <property type="match status" value="1"/>
</dbReference>
<dbReference type="GO" id="GO:0000271">
    <property type="term" value="P:polysaccharide biosynthetic process"/>
    <property type="evidence" value="ECO:0007669"/>
    <property type="project" value="TreeGrafter"/>
</dbReference>
<dbReference type="GO" id="GO:0030170">
    <property type="term" value="F:pyridoxal phosphate binding"/>
    <property type="evidence" value="ECO:0007669"/>
    <property type="project" value="TreeGrafter"/>
</dbReference>
<dbReference type="OrthoDB" id="9804264at2"/>
<comment type="similarity">
    <text evidence="2 5">Belongs to the DegT/DnrJ/EryC1 family.</text>
</comment>
<reference evidence="6 7" key="1">
    <citation type="submission" date="2018-02" db="EMBL/GenBank/DDBJ databases">
        <title>Subsurface microbial communities from deep shales in Ohio and West Virginia, USA.</title>
        <authorList>
            <person name="Wrighton K."/>
        </authorList>
    </citation>
    <scope>NUCLEOTIDE SEQUENCE [LARGE SCALE GENOMIC DNA]</scope>
    <source>
        <strain evidence="6 7">OWC-G53F</strain>
    </source>
</reference>
<evidence type="ECO:0000256" key="5">
    <source>
        <dbReference type="RuleBase" id="RU004508"/>
    </source>
</evidence>
<dbReference type="InterPro" id="IPR015424">
    <property type="entry name" value="PyrdxlP-dep_Trfase"/>
</dbReference>
<dbReference type="InterPro" id="IPR000653">
    <property type="entry name" value="DegT/StrS_aminotransferase"/>
</dbReference>
<dbReference type="CDD" id="cd00616">
    <property type="entry name" value="AHBA_syn"/>
    <property type="match status" value="1"/>
</dbReference>
<dbReference type="PANTHER" id="PTHR30244">
    <property type="entry name" value="TRANSAMINASE"/>
    <property type="match status" value="1"/>
</dbReference>
<evidence type="ECO:0000256" key="3">
    <source>
        <dbReference type="PIRSR" id="PIRSR000390-1"/>
    </source>
</evidence>
<dbReference type="GO" id="GO:0008483">
    <property type="term" value="F:transaminase activity"/>
    <property type="evidence" value="ECO:0007669"/>
    <property type="project" value="TreeGrafter"/>
</dbReference>
<keyword evidence="7" id="KW-1185">Reference proteome</keyword>
<dbReference type="Pfam" id="PF01041">
    <property type="entry name" value="DegT_DnrJ_EryC1"/>
    <property type="match status" value="1"/>
</dbReference>
<feature type="active site" description="Proton acceptor" evidence="3">
    <location>
        <position position="181"/>
    </location>
</feature>
<keyword evidence="1 4" id="KW-0663">Pyridoxal phosphate</keyword>
<dbReference type="InterPro" id="IPR015422">
    <property type="entry name" value="PyrdxlP-dep_Trfase_small"/>
</dbReference>
<dbReference type="PIRSF" id="PIRSF000390">
    <property type="entry name" value="PLP_StrS"/>
    <property type="match status" value="1"/>
</dbReference>
<dbReference type="Gene3D" id="3.40.640.10">
    <property type="entry name" value="Type I PLP-dependent aspartate aminotransferase-like (Major domain)"/>
    <property type="match status" value="1"/>
</dbReference>
<name>A0A2S6H7Q3_9GAMM</name>
<gene>
    <name evidence="6" type="ORF">B0F88_10147</name>
</gene>
<accession>A0A2S6H7Q3</accession>
<organism evidence="6 7">
    <name type="scientific">Methylobacter tundripaludum</name>
    <dbReference type="NCBI Taxonomy" id="173365"/>
    <lineage>
        <taxon>Bacteria</taxon>
        <taxon>Pseudomonadati</taxon>
        <taxon>Pseudomonadota</taxon>
        <taxon>Gammaproteobacteria</taxon>
        <taxon>Methylococcales</taxon>
        <taxon>Methylococcaceae</taxon>
        <taxon>Methylobacter</taxon>
    </lineage>
</organism>
<proteinExistence type="inferred from homology"/>
<feature type="modified residue" description="N6-(pyridoxal phosphate)lysine" evidence="4">
    <location>
        <position position="181"/>
    </location>
</feature>
<evidence type="ECO:0000313" key="6">
    <source>
        <dbReference type="EMBL" id="PPK73519.1"/>
    </source>
</evidence>
<sequence length="371" mass="40363">MLPFTRPTIDTEEFEAIKEVLQSGWLATGPKVAAFETALTDYIGGDVQLRVFNSGTSALEAVLLAYGIGPGDEVIVPAMSFVASANVIVRCGATPKFVDVDLISRNIDAAAIAAAITPNTKAVIPVHFAGRAVDMDPIYQLAEQHNLLVLEDAAQAIGTQYKGRRIGSSGNPVCFSFHPNKNMTTIEGGALSINDPVLLKKIEGIRFHGIERDSLGGMDVPAWGGKMNMPDVGAALGLVQLKKLDGFNLKRRTLVERYLQQLPEHDALVLPADAEGHSWHMFCILLDWGKIGLSRNQALEVFKQQDIAAGIHYPAIHLFSFYRQYGYKPGDFPNAERIGEQTLTLPLFPGMEEQDVDRVCSAVLSLLNGSY</sequence>
<evidence type="ECO:0000313" key="7">
    <source>
        <dbReference type="Proteomes" id="UP000238071"/>
    </source>
</evidence>
<evidence type="ECO:0000256" key="2">
    <source>
        <dbReference type="ARBA" id="ARBA00037999"/>
    </source>
</evidence>
<dbReference type="Gene3D" id="3.90.1150.10">
    <property type="entry name" value="Aspartate Aminotransferase, domain 1"/>
    <property type="match status" value="1"/>
</dbReference>
<protein>
    <submittedName>
        <fullName evidence="6">dTDP-4-amino-4,6-dideoxygalactose transaminase</fullName>
    </submittedName>
</protein>
<dbReference type="AlphaFoldDB" id="A0A2S6H7Q3"/>
<dbReference type="InterPro" id="IPR015421">
    <property type="entry name" value="PyrdxlP-dep_Trfase_major"/>
</dbReference>
<dbReference type="Proteomes" id="UP000238071">
    <property type="component" value="Unassembled WGS sequence"/>
</dbReference>
<evidence type="ECO:0000256" key="4">
    <source>
        <dbReference type="PIRSR" id="PIRSR000390-2"/>
    </source>
</evidence>
<evidence type="ECO:0000256" key="1">
    <source>
        <dbReference type="ARBA" id="ARBA00022898"/>
    </source>
</evidence>
<dbReference type="PANTHER" id="PTHR30244:SF34">
    <property type="entry name" value="DTDP-4-AMINO-4,6-DIDEOXYGALACTOSE TRANSAMINASE"/>
    <property type="match status" value="1"/>
</dbReference>
<dbReference type="EMBL" id="PTIY01000001">
    <property type="protein sequence ID" value="PPK73519.1"/>
    <property type="molecule type" value="Genomic_DNA"/>
</dbReference>
<comment type="caution">
    <text evidence="6">The sequence shown here is derived from an EMBL/GenBank/DDBJ whole genome shotgun (WGS) entry which is preliminary data.</text>
</comment>